<dbReference type="NCBIfam" id="TIGR01725">
    <property type="entry name" value="phge_HK97_gp10"/>
    <property type="match status" value="1"/>
</dbReference>
<sequence>MARKVQGLDRLQKKLRRMPEQAKTDIRKALNQSADEMVDMAKSLAPREDGTLQNSIQKEDGRHELSINVVAGGPETTTSVDGGAYEYDYALAQEFGTSKMKPTPFFFPAYRAIRKRIRGRVSRATTKAAKQVASGG</sequence>
<dbReference type="STRING" id="1770058.A3840_08695"/>
<evidence type="ECO:0008006" key="4">
    <source>
        <dbReference type="Google" id="ProtNLM"/>
    </source>
</evidence>
<comment type="caution">
    <text evidence="2">The sequence shown here is derived from an EMBL/GenBank/DDBJ whole genome shotgun (WGS) entry which is preliminary data.</text>
</comment>
<name>A0A178HY90_9HYPH</name>
<dbReference type="RefSeq" id="WP_067454938.1">
    <property type="nucleotide sequence ID" value="NZ_LVVY01000079.1"/>
</dbReference>
<evidence type="ECO:0000313" key="3">
    <source>
        <dbReference type="Proteomes" id="UP000078389"/>
    </source>
</evidence>
<feature type="region of interest" description="Disordered" evidence="1">
    <location>
        <begin position="1"/>
        <end position="24"/>
    </location>
</feature>
<gene>
    <name evidence="2" type="ORF">A3840_08695</name>
</gene>
<reference evidence="2 3" key="1">
    <citation type="submission" date="2016-03" db="EMBL/GenBank/DDBJ databases">
        <title>Genome sequencing of Devosia sp. S37.</title>
        <authorList>
            <person name="Mohd Nor M."/>
        </authorList>
    </citation>
    <scope>NUCLEOTIDE SEQUENCE [LARGE SCALE GENOMIC DNA]</scope>
    <source>
        <strain evidence="2 3">S37</strain>
    </source>
</reference>
<accession>A0A178HY90</accession>
<protein>
    <recommendedName>
        <fullName evidence="4">HK97 gp10 family phage protein</fullName>
    </recommendedName>
</protein>
<keyword evidence="3" id="KW-1185">Reference proteome</keyword>
<evidence type="ECO:0000313" key="2">
    <source>
        <dbReference type="EMBL" id="OAM77699.1"/>
    </source>
</evidence>
<proteinExistence type="predicted"/>
<dbReference type="Pfam" id="PF04883">
    <property type="entry name" value="HK97-gp10_like"/>
    <property type="match status" value="1"/>
</dbReference>
<dbReference type="InterPro" id="IPR010064">
    <property type="entry name" value="HK97-gp10_tail"/>
</dbReference>
<dbReference type="EMBL" id="LVVY01000079">
    <property type="protein sequence ID" value="OAM77699.1"/>
    <property type="molecule type" value="Genomic_DNA"/>
</dbReference>
<dbReference type="AlphaFoldDB" id="A0A178HY90"/>
<evidence type="ECO:0000256" key="1">
    <source>
        <dbReference type="SAM" id="MobiDB-lite"/>
    </source>
</evidence>
<dbReference type="Proteomes" id="UP000078389">
    <property type="component" value="Unassembled WGS sequence"/>
</dbReference>
<organism evidence="2 3">
    <name type="scientific">Devosia elaeis</name>
    <dbReference type="NCBI Taxonomy" id="1770058"/>
    <lineage>
        <taxon>Bacteria</taxon>
        <taxon>Pseudomonadati</taxon>
        <taxon>Pseudomonadota</taxon>
        <taxon>Alphaproteobacteria</taxon>
        <taxon>Hyphomicrobiales</taxon>
        <taxon>Devosiaceae</taxon>
        <taxon>Devosia</taxon>
    </lineage>
</organism>